<gene>
    <name evidence="1" type="ORF">E2562_019518</name>
</gene>
<dbReference type="EMBL" id="SPHZ02000009">
    <property type="protein sequence ID" value="KAF0899399.1"/>
    <property type="molecule type" value="Genomic_DNA"/>
</dbReference>
<sequence length="162" mass="18103">MATAKEKIVSARLMRQQAQVEFGHARSLCVHTVLMWRHAQVELGRARALRDDAVRMRQEAQMDIAHARTLRVHALRMRLWAQAELIRGCNTDDDKANDANRDAVHDTAVDAGICEGSVVDSLAGADRFTNSNNIGYVIDSLANNTFVADSLEETSTEKKWLE</sequence>
<organism evidence="1 2">
    <name type="scientific">Oryza meyeriana var. granulata</name>
    <dbReference type="NCBI Taxonomy" id="110450"/>
    <lineage>
        <taxon>Eukaryota</taxon>
        <taxon>Viridiplantae</taxon>
        <taxon>Streptophyta</taxon>
        <taxon>Embryophyta</taxon>
        <taxon>Tracheophyta</taxon>
        <taxon>Spermatophyta</taxon>
        <taxon>Magnoliopsida</taxon>
        <taxon>Liliopsida</taxon>
        <taxon>Poales</taxon>
        <taxon>Poaceae</taxon>
        <taxon>BOP clade</taxon>
        <taxon>Oryzoideae</taxon>
        <taxon>Oryzeae</taxon>
        <taxon>Oryzinae</taxon>
        <taxon>Oryza</taxon>
        <taxon>Oryza meyeriana</taxon>
    </lineage>
</organism>
<dbReference type="Proteomes" id="UP000479710">
    <property type="component" value="Unassembled WGS sequence"/>
</dbReference>
<name>A0A6G1CGT3_9ORYZ</name>
<protein>
    <submittedName>
        <fullName evidence="1">Uncharacterized protein</fullName>
    </submittedName>
</protein>
<proteinExistence type="predicted"/>
<evidence type="ECO:0000313" key="2">
    <source>
        <dbReference type="Proteomes" id="UP000479710"/>
    </source>
</evidence>
<accession>A0A6G1CGT3</accession>
<reference evidence="1 2" key="1">
    <citation type="submission" date="2019-11" db="EMBL/GenBank/DDBJ databases">
        <title>Whole genome sequence of Oryza granulata.</title>
        <authorList>
            <person name="Li W."/>
        </authorList>
    </citation>
    <scope>NUCLEOTIDE SEQUENCE [LARGE SCALE GENOMIC DNA]</scope>
    <source>
        <strain evidence="2">cv. Menghai</strain>
        <tissue evidence="1">Leaf</tissue>
    </source>
</reference>
<comment type="caution">
    <text evidence="1">The sequence shown here is derived from an EMBL/GenBank/DDBJ whole genome shotgun (WGS) entry which is preliminary data.</text>
</comment>
<dbReference type="OrthoDB" id="704472at2759"/>
<dbReference type="AlphaFoldDB" id="A0A6G1CGT3"/>
<keyword evidence="2" id="KW-1185">Reference proteome</keyword>
<evidence type="ECO:0000313" key="1">
    <source>
        <dbReference type="EMBL" id="KAF0899399.1"/>
    </source>
</evidence>